<organism evidence="1 2">
    <name type="scientific">Rubus argutus</name>
    <name type="common">Southern blackberry</name>
    <dbReference type="NCBI Taxonomy" id="59490"/>
    <lineage>
        <taxon>Eukaryota</taxon>
        <taxon>Viridiplantae</taxon>
        <taxon>Streptophyta</taxon>
        <taxon>Embryophyta</taxon>
        <taxon>Tracheophyta</taxon>
        <taxon>Spermatophyta</taxon>
        <taxon>Magnoliopsida</taxon>
        <taxon>eudicotyledons</taxon>
        <taxon>Gunneridae</taxon>
        <taxon>Pentapetalae</taxon>
        <taxon>rosids</taxon>
        <taxon>fabids</taxon>
        <taxon>Rosales</taxon>
        <taxon>Rosaceae</taxon>
        <taxon>Rosoideae</taxon>
        <taxon>Rosoideae incertae sedis</taxon>
        <taxon>Rubus</taxon>
    </lineage>
</organism>
<protein>
    <submittedName>
        <fullName evidence="1">Uncharacterized protein</fullName>
    </submittedName>
</protein>
<keyword evidence="2" id="KW-1185">Reference proteome</keyword>
<evidence type="ECO:0000313" key="2">
    <source>
        <dbReference type="Proteomes" id="UP001457282"/>
    </source>
</evidence>
<reference evidence="1 2" key="1">
    <citation type="journal article" date="2023" name="G3 (Bethesda)">
        <title>A chromosome-length genome assembly and annotation of blackberry (Rubus argutus, cv. 'Hillquist').</title>
        <authorList>
            <person name="Bruna T."/>
            <person name="Aryal R."/>
            <person name="Dudchenko O."/>
            <person name="Sargent D.J."/>
            <person name="Mead D."/>
            <person name="Buti M."/>
            <person name="Cavallini A."/>
            <person name="Hytonen T."/>
            <person name="Andres J."/>
            <person name="Pham M."/>
            <person name="Weisz D."/>
            <person name="Mascagni F."/>
            <person name="Usai G."/>
            <person name="Natali L."/>
            <person name="Bassil N."/>
            <person name="Fernandez G.E."/>
            <person name="Lomsadze A."/>
            <person name="Armour M."/>
            <person name="Olukolu B."/>
            <person name="Poorten T."/>
            <person name="Britton C."/>
            <person name="Davik J."/>
            <person name="Ashrafi H."/>
            <person name="Aiden E.L."/>
            <person name="Borodovsky M."/>
            <person name="Worthington M."/>
        </authorList>
    </citation>
    <scope>NUCLEOTIDE SEQUENCE [LARGE SCALE GENOMIC DNA]</scope>
    <source>
        <strain evidence="1">PI 553951</strain>
    </source>
</reference>
<comment type="caution">
    <text evidence="1">The sequence shown here is derived from an EMBL/GenBank/DDBJ whole genome shotgun (WGS) entry which is preliminary data.</text>
</comment>
<sequence>MIFVKYAQIMDTQLRYVLRNLPWMLEVVHFRGGLLIDLGCKTVVLGCKWPGFDADLEVVSTGFSIGGCDGRVRALYLVLFMAEVP</sequence>
<name>A0AAW1WE55_RUBAR</name>
<gene>
    <name evidence="1" type="ORF">M0R45_030133</name>
</gene>
<dbReference type="Proteomes" id="UP001457282">
    <property type="component" value="Unassembled WGS sequence"/>
</dbReference>
<proteinExistence type="predicted"/>
<evidence type="ECO:0000313" key="1">
    <source>
        <dbReference type="EMBL" id="KAK9921630.1"/>
    </source>
</evidence>
<dbReference type="AlphaFoldDB" id="A0AAW1WE55"/>
<dbReference type="EMBL" id="JBEDUW010000006">
    <property type="protein sequence ID" value="KAK9921630.1"/>
    <property type="molecule type" value="Genomic_DNA"/>
</dbReference>
<accession>A0AAW1WE55</accession>